<dbReference type="eggNOG" id="COG0810">
    <property type="taxonomic scope" value="Bacteria"/>
</dbReference>
<evidence type="ECO:0000256" key="1">
    <source>
        <dbReference type="SAM" id="MobiDB-lite"/>
    </source>
</evidence>
<dbReference type="RefSeq" id="WP_051770708.1">
    <property type="nucleotide sequence ID" value="NZ_FWYC01000021.1"/>
</dbReference>
<protein>
    <recommendedName>
        <fullName evidence="5">DUF2637 domain-containing protein</fullName>
    </recommendedName>
</protein>
<dbReference type="AlphaFoldDB" id="A0A1W2FQK6"/>
<keyword evidence="4" id="KW-1185">Reference proteome</keyword>
<evidence type="ECO:0008006" key="5">
    <source>
        <dbReference type="Google" id="ProtNLM"/>
    </source>
</evidence>
<gene>
    <name evidence="3" type="ORF">SAMN05660733_07682</name>
</gene>
<dbReference type="InterPro" id="IPR021235">
    <property type="entry name" value="DUF2637"/>
</dbReference>
<evidence type="ECO:0000313" key="4">
    <source>
        <dbReference type="Proteomes" id="UP000192840"/>
    </source>
</evidence>
<sequence>MTAVLDSGADLHERARQAYRDSRESGKPLSGQQLGEQFGRSRSWARDRIAEVRAAENVAEVAAAVVPVAATPEPEPVAEVVQTLAGGRAVAWIGFVFGSVMSVAANVLHTWLPLADMPAGWTPGVAPQIGAAVWPIGLLLSVEVLSRVPWPRGWAWSLARYGGAGTVALGSAVISYGHLRDVLLAWDYGPTGAHVGPLVLDGLMIISGFALLAMSSHDKTAKR</sequence>
<keyword evidence="2" id="KW-1133">Transmembrane helix</keyword>
<proteinExistence type="predicted"/>
<evidence type="ECO:0000313" key="3">
    <source>
        <dbReference type="EMBL" id="SMD24225.1"/>
    </source>
</evidence>
<feature type="transmembrane region" description="Helical" evidence="2">
    <location>
        <begin position="89"/>
        <end position="112"/>
    </location>
</feature>
<feature type="region of interest" description="Disordered" evidence="1">
    <location>
        <begin position="17"/>
        <end position="38"/>
    </location>
</feature>
<dbReference type="Pfam" id="PF10935">
    <property type="entry name" value="DUF2637"/>
    <property type="match status" value="1"/>
</dbReference>
<accession>A0A1W2FQK6</accession>
<organism evidence="3 4">
    <name type="scientific">Lentzea albidocapillata</name>
    <dbReference type="NCBI Taxonomy" id="40571"/>
    <lineage>
        <taxon>Bacteria</taxon>
        <taxon>Bacillati</taxon>
        <taxon>Actinomycetota</taxon>
        <taxon>Actinomycetes</taxon>
        <taxon>Pseudonocardiales</taxon>
        <taxon>Pseudonocardiaceae</taxon>
        <taxon>Lentzea</taxon>
    </lineage>
</organism>
<reference evidence="4" key="1">
    <citation type="submission" date="2017-04" db="EMBL/GenBank/DDBJ databases">
        <authorList>
            <person name="Varghese N."/>
            <person name="Submissions S."/>
        </authorList>
    </citation>
    <scope>NUCLEOTIDE SEQUENCE [LARGE SCALE GENOMIC DNA]</scope>
    <source>
        <strain evidence="4">DSM 44073</strain>
    </source>
</reference>
<name>A0A1W2FQK6_9PSEU</name>
<feature type="transmembrane region" description="Helical" evidence="2">
    <location>
        <begin position="191"/>
        <end position="214"/>
    </location>
</feature>
<feature type="transmembrane region" description="Helical" evidence="2">
    <location>
        <begin position="124"/>
        <end position="146"/>
    </location>
</feature>
<keyword evidence="2" id="KW-0472">Membrane</keyword>
<keyword evidence="2" id="KW-0812">Transmembrane</keyword>
<dbReference type="Proteomes" id="UP000192840">
    <property type="component" value="Unassembled WGS sequence"/>
</dbReference>
<evidence type="ECO:0000256" key="2">
    <source>
        <dbReference type="SAM" id="Phobius"/>
    </source>
</evidence>
<dbReference type="STRING" id="40571.SAMN05660733_07682"/>
<dbReference type="EMBL" id="FWYC01000021">
    <property type="protein sequence ID" value="SMD24225.1"/>
    <property type="molecule type" value="Genomic_DNA"/>
</dbReference>
<dbReference type="OrthoDB" id="3405422at2"/>
<feature type="transmembrane region" description="Helical" evidence="2">
    <location>
        <begin position="158"/>
        <end position="179"/>
    </location>
</feature>
<feature type="compositionally biased region" description="Basic and acidic residues" evidence="1">
    <location>
        <begin position="17"/>
        <end position="26"/>
    </location>
</feature>